<dbReference type="RefSeq" id="XP_020075001.1">
    <property type="nucleotide sequence ID" value="XM_020219799.1"/>
</dbReference>
<reference evidence="2" key="1">
    <citation type="submission" date="2016-05" db="EMBL/GenBank/DDBJ databases">
        <title>Comparative genomics of biotechnologically important yeasts.</title>
        <authorList>
            <consortium name="DOE Joint Genome Institute"/>
            <person name="Riley R."/>
            <person name="Haridas S."/>
            <person name="Wolfe K.H."/>
            <person name="Lopes M.R."/>
            <person name="Hittinger C.T."/>
            <person name="Goker M."/>
            <person name="Salamov A."/>
            <person name="Wisecaver J."/>
            <person name="Long T.M."/>
            <person name="Aerts A.L."/>
            <person name="Barry K."/>
            <person name="Choi C."/>
            <person name="Clum A."/>
            <person name="Coughlan A.Y."/>
            <person name="Deshpande S."/>
            <person name="Douglass A.P."/>
            <person name="Hanson S.J."/>
            <person name="Klenk H.-P."/>
            <person name="Labutti K."/>
            <person name="Lapidus A."/>
            <person name="Lindquist E."/>
            <person name="Lipzen A."/>
            <person name="Meier-Kolthoff J.P."/>
            <person name="Ohm R.A."/>
            <person name="Otillar R.P."/>
            <person name="Pangilinan J."/>
            <person name="Peng Y."/>
            <person name="Rokas A."/>
            <person name="Rosa C.A."/>
            <person name="Scheuner C."/>
            <person name="Sibirny A.A."/>
            <person name="Slot J.C."/>
            <person name="Stielow J.B."/>
            <person name="Sun H."/>
            <person name="Kurtzman C.P."/>
            <person name="Blackwell M."/>
            <person name="Grigoriev I.V."/>
            <person name="Jeffries T.W."/>
        </authorList>
    </citation>
    <scope>NUCLEOTIDE SEQUENCE [LARGE SCALE GENOMIC DNA]</scope>
    <source>
        <strain evidence="2">NRRL Y-1933</strain>
    </source>
</reference>
<evidence type="ECO:0000313" key="2">
    <source>
        <dbReference type="Proteomes" id="UP000095085"/>
    </source>
</evidence>
<dbReference type="Proteomes" id="UP000095085">
    <property type="component" value="Unassembled WGS sequence"/>
</dbReference>
<keyword evidence="2" id="KW-1185">Reference proteome</keyword>
<dbReference type="EMBL" id="KV454543">
    <property type="protein sequence ID" value="ODV65934.1"/>
    <property type="molecule type" value="Genomic_DNA"/>
</dbReference>
<sequence>MNCLRIRLNRVFHYRHLPVWIPKRHVSTSLAIRSQYFNSRSKFFSGTQNPNAWDEIEQEAVYPDINDNIYRDELQISLKEFFNERLAFCNPVDDYQGLLREKKDPSPVHDIMKITYSRFDNFNQICQQNNDFPPERGSLVEFIDPATNKANFGIVIQRAESKFNQNYNKVVLLTIANEILKVDSINISFHAYQVLDEAWISNMKILENRFDNKYAARLDLVSIIKEFLAESLKISSSLHHNFKVAYSQFANQSSVSAVSLSELIDSFQFSFALQEQYNISYYHQTQLLLACHLFMCDSPERWIVSSSYKPVNYSNIHLSKCSNGLIQETVYLTNSLHNSAAISGFLEAHRRDPLLPDYHAFILELYSLQTSNSCKSFEKLNEYFRFLQEQKYKSLIDILKFLIIYPHPKLIKLVSQFEVFQNETVTPSTIYRFLKMLKLYDNSSNQLTDIYLSANLIGRDSIRQLAVSSTTDLDSSDTQKLSEALLIPRGSRDKFGHLRNSKKYYQDHVIYGLPLNQGFDSKDSKNSLMGISLEKINSRKYLFNVHIPDFVTRLSPSSNLFKTLMSGSHPLRSLQNLSNNESISILHQEVMNRFSFKNQDPHNTPNYYSVGDGPKSYTHNPPNETTCLTISYTINTFEQNYFLNMDENVTLTLDDISNVKIKNVDWSELEESLQTKNKNILPFRLFSRSKEVDQGKQNLNDSDHHRINFMHSVMHRHFKMRYLEGSNFNPAINIDADNSSNILKKLSYLNEGKINEKLITKLEALSIGDQNHFTRAKFFVNEIDMFISNIISNYCYERNIPIFTHSQGLSDNQEEASDTIISGNSEHEERNLDDEVLVPHNNSLLPAYHASSFYHTLLGKDANGYLSFGAFFIGRNYLSRPIIKILQKSPSPEFKLANENWNESTSHVSYGLAKGHVKLLDIFNDMEVYYNQLQIVSHLHLSYVNHLKRVASQDERRSLHHSIIKQFSHLKLLGYGVQGELADHYLLQMLQKFINSTKLNQYFGIRHKNYWSLKMLEQRLAQQHANDVPIEDRERTIYECIITHPGYDLPTFNKRISRAFCIDLNLEVDILVDLSSDANIGTTVDCDKVLLLDPVVGQCILKEAIRL</sequence>
<proteinExistence type="predicted"/>
<dbReference type="AlphaFoldDB" id="A0A1E4RF88"/>
<dbReference type="STRING" id="984485.A0A1E4RF88"/>
<name>A0A1E4RF88_9ASCO</name>
<protein>
    <recommendedName>
        <fullName evidence="3">RNB-domain-containing protein</fullName>
    </recommendedName>
</protein>
<dbReference type="OrthoDB" id="1865897at2759"/>
<gene>
    <name evidence="1" type="ORF">HYPBUDRAFT_141914</name>
</gene>
<evidence type="ECO:0000313" key="1">
    <source>
        <dbReference type="EMBL" id="ODV65934.1"/>
    </source>
</evidence>
<accession>A0A1E4RF88</accession>
<dbReference type="GeneID" id="30994349"/>
<evidence type="ECO:0008006" key="3">
    <source>
        <dbReference type="Google" id="ProtNLM"/>
    </source>
</evidence>
<organism evidence="1 2">
    <name type="scientific">Hyphopichia burtonii NRRL Y-1933</name>
    <dbReference type="NCBI Taxonomy" id="984485"/>
    <lineage>
        <taxon>Eukaryota</taxon>
        <taxon>Fungi</taxon>
        <taxon>Dikarya</taxon>
        <taxon>Ascomycota</taxon>
        <taxon>Saccharomycotina</taxon>
        <taxon>Pichiomycetes</taxon>
        <taxon>Debaryomycetaceae</taxon>
        <taxon>Hyphopichia</taxon>
    </lineage>
</organism>